<sequence length="77" mass="8797">MNEEETFVKNLGDLEPAPEGRAKTLGVKAKEIKVENYYRNNTTIELWLEIGPEVNGPRMGQEDPNKDTSMQPQPPRR</sequence>
<evidence type="ECO:0000313" key="2">
    <source>
        <dbReference type="EMBL" id="MCD7469084.1"/>
    </source>
</evidence>
<reference evidence="2 3" key="1">
    <citation type="journal article" date="2021" name="BMC Genomics">
        <title>Datura genome reveals duplications of psychoactive alkaloid biosynthetic genes and high mutation rate following tissue culture.</title>
        <authorList>
            <person name="Rajewski A."/>
            <person name="Carter-House D."/>
            <person name="Stajich J."/>
            <person name="Litt A."/>
        </authorList>
    </citation>
    <scope>NUCLEOTIDE SEQUENCE [LARGE SCALE GENOMIC DNA]</scope>
    <source>
        <strain evidence="2">AR-01</strain>
    </source>
</reference>
<evidence type="ECO:0000256" key="1">
    <source>
        <dbReference type="SAM" id="MobiDB-lite"/>
    </source>
</evidence>
<accession>A0ABS8TDQ5</accession>
<dbReference type="EMBL" id="JACEIK010001401">
    <property type="protein sequence ID" value="MCD7469084.1"/>
    <property type="molecule type" value="Genomic_DNA"/>
</dbReference>
<protein>
    <submittedName>
        <fullName evidence="2">Uncharacterized protein</fullName>
    </submittedName>
</protein>
<gene>
    <name evidence="2" type="ORF">HAX54_007865</name>
</gene>
<organism evidence="2 3">
    <name type="scientific">Datura stramonium</name>
    <name type="common">Jimsonweed</name>
    <name type="synonym">Common thornapple</name>
    <dbReference type="NCBI Taxonomy" id="4076"/>
    <lineage>
        <taxon>Eukaryota</taxon>
        <taxon>Viridiplantae</taxon>
        <taxon>Streptophyta</taxon>
        <taxon>Embryophyta</taxon>
        <taxon>Tracheophyta</taxon>
        <taxon>Spermatophyta</taxon>
        <taxon>Magnoliopsida</taxon>
        <taxon>eudicotyledons</taxon>
        <taxon>Gunneridae</taxon>
        <taxon>Pentapetalae</taxon>
        <taxon>asterids</taxon>
        <taxon>lamiids</taxon>
        <taxon>Solanales</taxon>
        <taxon>Solanaceae</taxon>
        <taxon>Solanoideae</taxon>
        <taxon>Datureae</taxon>
        <taxon>Datura</taxon>
    </lineage>
</organism>
<name>A0ABS8TDQ5_DATST</name>
<dbReference type="Proteomes" id="UP000823775">
    <property type="component" value="Unassembled WGS sequence"/>
</dbReference>
<feature type="region of interest" description="Disordered" evidence="1">
    <location>
        <begin position="53"/>
        <end position="77"/>
    </location>
</feature>
<keyword evidence="3" id="KW-1185">Reference proteome</keyword>
<evidence type="ECO:0000313" key="3">
    <source>
        <dbReference type="Proteomes" id="UP000823775"/>
    </source>
</evidence>
<comment type="caution">
    <text evidence="2">The sequence shown here is derived from an EMBL/GenBank/DDBJ whole genome shotgun (WGS) entry which is preliminary data.</text>
</comment>
<proteinExistence type="predicted"/>